<accession>A0A9D4GBN6</accession>
<evidence type="ECO:0000313" key="1">
    <source>
        <dbReference type="EMBL" id="KAH3812085.1"/>
    </source>
</evidence>
<proteinExistence type="predicted"/>
<dbReference type="AlphaFoldDB" id="A0A9D4GBN6"/>
<name>A0A9D4GBN6_DREPO</name>
<keyword evidence="2" id="KW-1185">Reference proteome</keyword>
<dbReference type="EMBL" id="JAIWYP010000006">
    <property type="protein sequence ID" value="KAH3812085.1"/>
    <property type="molecule type" value="Genomic_DNA"/>
</dbReference>
<reference evidence="1" key="1">
    <citation type="journal article" date="2019" name="bioRxiv">
        <title>The Genome of the Zebra Mussel, Dreissena polymorpha: A Resource for Invasive Species Research.</title>
        <authorList>
            <person name="McCartney M.A."/>
            <person name="Auch B."/>
            <person name="Kono T."/>
            <person name="Mallez S."/>
            <person name="Zhang Y."/>
            <person name="Obille A."/>
            <person name="Becker A."/>
            <person name="Abrahante J.E."/>
            <person name="Garbe J."/>
            <person name="Badalamenti J.P."/>
            <person name="Herman A."/>
            <person name="Mangelson H."/>
            <person name="Liachko I."/>
            <person name="Sullivan S."/>
            <person name="Sone E.D."/>
            <person name="Koren S."/>
            <person name="Silverstein K.A.T."/>
            <person name="Beckman K.B."/>
            <person name="Gohl D.M."/>
        </authorList>
    </citation>
    <scope>NUCLEOTIDE SEQUENCE</scope>
    <source>
        <strain evidence="1">Duluth1</strain>
        <tissue evidence="1">Whole animal</tissue>
    </source>
</reference>
<dbReference type="Proteomes" id="UP000828390">
    <property type="component" value="Unassembled WGS sequence"/>
</dbReference>
<evidence type="ECO:0000313" key="2">
    <source>
        <dbReference type="Proteomes" id="UP000828390"/>
    </source>
</evidence>
<gene>
    <name evidence="1" type="ORF">DPMN_140506</name>
</gene>
<organism evidence="1 2">
    <name type="scientific">Dreissena polymorpha</name>
    <name type="common">Zebra mussel</name>
    <name type="synonym">Mytilus polymorpha</name>
    <dbReference type="NCBI Taxonomy" id="45954"/>
    <lineage>
        <taxon>Eukaryota</taxon>
        <taxon>Metazoa</taxon>
        <taxon>Spiralia</taxon>
        <taxon>Lophotrochozoa</taxon>
        <taxon>Mollusca</taxon>
        <taxon>Bivalvia</taxon>
        <taxon>Autobranchia</taxon>
        <taxon>Heteroconchia</taxon>
        <taxon>Euheterodonta</taxon>
        <taxon>Imparidentia</taxon>
        <taxon>Neoheterodontei</taxon>
        <taxon>Myida</taxon>
        <taxon>Dreissenoidea</taxon>
        <taxon>Dreissenidae</taxon>
        <taxon>Dreissena</taxon>
    </lineage>
</organism>
<sequence length="94" mass="10517">MLSLDAGVEVRTPPVEVFGVLPFKDLRNADTSVTWPIPVHCAPECVAVSSLGEIFILEIRPIPEKQRKLVAWRRKRKLNARVYSVVVEPPVQSA</sequence>
<comment type="caution">
    <text evidence="1">The sequence shown here is derived from an EMBL/GenBank/DDBJ whole genome shotgun (WGS) entry which is preliminary data.</text>
</comment>
<reference evidence="1" key="2">
    <citation type="submission" date="2020-11" db="EMBL/GenBank/DDBJ databases">
        <authorList>
            <person name="McCartney M.A."/>
            <person name="Auch B."/>
            <person name="Kono T."/>
            <person name="Mallez S."/>
            <person name="Becker A."/>
            <person name="Gohl D.M."/>
            <person name="Silverstein K.A.T."/>
            <person name="Koren S."/>
            <person name="Bechman K.B."/>
            <person name="Herman A."/>
            <person name="Abrahante J.E."/>
            <person name="Garbe J."/>
        </authorList>
    </citation>
    <scope>NUCLEOTIDE SEQUENCE</scope>
    <source>
        <strain evidence="1">Duluth1</strain>
        <tissue evidence="1">Whole animal</tissue>
    </source>
</reference>
<protein>
    <submittedName>
        <fullName evidence="1">Uncharacterized protein</fullName>
    </submittedName>
</protein>